<protein>
    <submittedName>
        <fullName evidence="1">Uncharacterized protein</fullName>
    </submittedName>
</protein>
<name>A0A380TKE4_9ZZZZ</name>
<sequence length="55" mass="6363">MRRCGIFASTLVVAWGCVRLMTFARQYETRFGESGHVVHPIPWVKPGFVGVRWLR</sequence>
<proteinExistence type="predicted"/>
<dbReference type="EMBL" id="UIDG01000644">
    <property type="protein sequence ID" value="SUS08796.1"/>
    <property type="molecule type" value="Genomic_DNA"/>
</dbReference>
<gene>
    <name evidence="1" type="ORF">DF3PB_890003</name>
</gene>
<dbReference type="AlphaFoldDB" id="A0A380TKE4"/>
<organism evidence="1">
    <name type="scientific">metagenome</name>
    <dbReference type="NCBI Taxonomy" id="256318"/>
    <lineage>
        <taxon>unclassified sequences</taxon>
        <taxon>metagenomes</taxon>
    </lineage>
</organism>
<reference evidence="1" key="1">
    <citation type="submission" date="2018-07" db="EMBL/GenBank/DDBJ databases">
        <authorList>
            <person name="Quirk P.G."/>
            <person name="Krulwich T.A."/>
        </authorList>
    </citation>
    <scope>NUCLEOTIDE SEQUENCE</scope>
</reference>
<evidence type="ECO:0000313" key="1">
    <source>
        <dbReference type="EMBL" id="SUS08796.1"/>
    </source>
</evidence>
<accession>A0A380TKE4</accession>